<comment type="caution">
    <text evidence="1">The sequence shown here is derived from an EMBL/GenBank/DDBJ whole genome shotgun (WGS) entry which is preliminary data.</text>
</comment>
<dbReference type="Proteomes" id="UP000011623">
    <property type="component" value="Unassembled WGS sequence"/>
</dbReference>
<organism evidence="1 2">
    <name type="scientific">Haloarcula amylolytica JCM 13557</name>
    <dbReference type="NCBI Taxonomy" id="1227452"/>
    <lineage>
        <taxon>Archaea</taxon>
        <taxon>Methanobacteriati</taxon>
        <taxon>Methanobacteriota</taxon>
        <taxon>Stenosarchaea group</taxon>
        <taxon>Halobacteria</taxon>
        <taxon>Halobacteriales</taxon>
        <taxon>Haloarculaceae</taxon>
        <taxon>Haloarcula</taxon>
    </lineage>
</organism>
<reference evidence="1 2" key="1">
    <citation type="journal article" date="2014" name="PLoS Genet.">
        <title>Phylogenetically driven sequencing of extremely halophilic archaea reveals strategies for static and dynamic osmo-response.</title>
        <authorList>
            <person name="Becker E.A."/>
            <person name="Seitzer P.M."/>
            <person name="Tritt A."/>
            <person name="Larsen D."/>
            <person name="Krusor M."/>
            <person name="Yao A.I."/>
            <person name="Wu D."/>
            <person name="Madern D."/>
            <person name="Eisen J.A."/>
            <person name="Darling A.E."/>
            <person name="Facciotti M.T."/>
        </authorList>
    </citation>
    <scope>NUCLEOTIDE SEQUENCE [LARGE SCALE GENOMIC DNA]</scope>
    <source>
        <strain evidence="1 2">JCM 13557</strain>
    </source>
</reference>
<evidence type="ECO:0000313" key="2">
    <source>
        <dbReference type="Proteomes" id="UP000011623"/>
    </source>
</evidence>
<dbReference type="EMBL" id="AOLW01000047">
    <property type="protein sequence ID" value="EMA17041.1"/>
    <property type="molecule type" value="Genomic_DNA"/>
</dbReference>
<proteinExistence type="predicted"/>
<dbReference type="PATRIC" id="fig|1227452.3.peg.3434"/>
<keyword evidence="2" id="KW-1185">Reference proteome</keyword>
<evidence type="ECO:0000313" key="1">
    <source>
        <dbReference type="EMBL" id="EMA17041.1"/>
    </source>
</evidence>
<accession>M0K778</accession>
<dbReference type="RefSeq" id="WP_008312599.1">
    <property type="nucleotide sequence ID" value="NZ_AOLW01000047.1"/>
</dbReference>
<gene>
    <name evidence="1" type="ORF">C442_17265</name>
</gene>
<sequence length="125" mass="13442">MATENCPEPSPEPLYDLAGDLIESGVVTITAVEDILPTDQLMLSLHPALDADDDAIRAIFEGVEQVCVGDRVFTLYCDIDPFGPSTRSRVTVFFDPPGGVVTHFVPPISLEEGIDRLLSIANGGR</sequence>
<name>M0K778_9EURY</name>
<protein>
    <submittedName>
        <fullName evidence="1">Uncharacterized protein</fullName>
    </submittedName>
</protein>
<dbReference type="AlphaFoldDB" id="M0K778"/>